<keyword evidence="6" id="KW-1133">Transmembrane helix</keyword>
<sequence>MRTHVYRAHRRNPPCDQIKIGRGTAKRKVDNTLSPRASVEVILEGFLPAAVVQLVDSAHSNNKKKFRVHDRIVLYNIRNWFLISLFLMCSHESQVRASTDWTQVCSSCSCLWENGKKKADCRNKANSISDFQNISDEIEIIVLAKNSIYNLQKDEFKNLKLHNLKQIFLQENIIAKIDKDAFQGLRNLDTLDLSNNRLENIDPSVFEPLINLQDLRLTGNSLQFSAFFPKLSFLRRLDMSSCNLSNLQPGIFENLETITHLQLNNNRFRQLAVDVLQPLYNLKELSLFANPWGCDCHTRELFRWTQKRKLALTTTCDNLDWKNTRWESMQDVDFVCKPNINLFHVYLTGELHQGPIISVDRGNDITIECQVEADPNPEISWFRGDEELFTSDKYLVITSGSSVKSSNLTIKDISGNDQGAFTCRGFHISGTVENKAERSVEVSVGGVVIGGASVGRRSSKTWLWILLGILGFFLLLALIVLLVFFCLRRRRYRRKTHDQSDFRVEKKEPIGDQVDATTIPLIEKPAPTMVETIVPLRAEPEPSESNYAEVRSMTPMPQNGYATSIYGYNPGPGPLTKTYLSNSQVYLPRELHYNPGGYATYDPRRVPNNPIEINFRQPPNPYGRLYSPFSGSVASFSSEPPARVPHGLGYVTLPRRRRVPSWSPAYGAYPKTHVPPSPTGSLPPVPNLRTRYQPLGPRFDSIGPRTTADGGSNLSLNKVGLMQTPQTPVKTPSGYLTPGTPATPSSARLPRTYTPITPSSGRIPKSSTSLQNYKGIPGTHFNFDPIEENDGPMTPTLSERPLLFPQTNSIPTSGAGQDYQQKIPPAPPAKPKRKSQNLEDQNIQDISTIVGTEV</sequence>
<dbReference type="OrthoDB" id="5954366at2759"/>
<dbReference type="AlphaFoldDB" id="A0A8J2LG40"/>
<dbReference type="InterPro" id="IPR013098">
    <property type="entry name" value="Ig_I-set"/>
</dbReference>
<dbReference type="InterPro" id="IPR007110">
    <property type="entry name" value="Ig-like_dom"/>
</dbReference>
<dbReference type="InterPro" id="IPR003598">
    <property type="entry name" value="Ig_sub2"/>
</dbReference>
<keyword evidence="9" id="KW-1185">Reference proteome</keyword>
<keyword evidence="3" id="KW-0677">Repeat</keyword>
<evidence type="ECO:0000259" key="7">
    <source>
        <dbReference type="PROSITE" id="PS50835"/>
    </source>
</evidence>
<feature type="region of interest" description="Disordered" evidence="5">
    <location>
        <begin position="725"/>
        <end position="751"/>
    </location>
</feature>
<evidence type="ECO:0000256" key="3">
    <source>
        <dbReference type="ARBA" id="ARBA00022737"/>
    </source>
</evidence>
<evidence type="ECO:0000256" key="6">
    <source>
        <dbReference type="SAM" id="Phobius"/>
    </source>
</evidence>
<feature type="domain" description="Ig-like" evidence="7">
    <location>
        <begin position="338"/>
        <end position="443"/>
    </location>
</feature>
<proteinExistence type="predicted"/>
<dbReference type="InterPro" id="IPR003591">
    <property type="entry name" value="Leu-rich_rpt_typical-subtyp"/>
</dbReference>
<evidence type="ECO:0000256" key="1">
    <source>
        <dbReference type="ARBA" id="ARBA00022614"/>
    </source>
</evidence>
<evidence type="ECO:0000313" key="9">
    <source>
        <dbReference type="Proteomes" id="UP000708208"/>
    </source>
</evidence>
<dbReference type="Proteomes" id="UP000708208">
    <property type="component" value="Unassembled WGS sequence"/>
</dbReference>
<evidence type="ECO:0000256" key="5">
    <source>
        <dbReference type="SAM" id="MobiDB-lite"/>
    </source>
</evidence>
<dbReference type="SMART" id="SM00082">
    <property type="entry name" value="LRRCT"/>
    <property type="match status" value="1"/>
</dbReference>
<dbReference type="PROSITE" id="PS51450">
    <property type="entry name" value="LRR"/>
    <property type="match status" value="1"/>
</dbReference>
<dbReference type="PANTHER" id="PTHR24366">
    <property type="entry name" value="IG(IMMUNOGLOBULIN) AND LRR(LEUCINE RICH REPEAT) DOMAINS"/>
    <property type="match status" value="1"/>
</dbReference>
<dbReference type="InterPro" id="IPR003599">
    <property type="entry name" value="Ig_sub"/>
</dbReference>
<feature type="transmembrane region" description="Helical" evidence="6">
    <location>
        <begin position="462"/>
        <end position="487"/>
    </location>
</feature>
<dbReference type="SMART" id="SM00369">
    <property type="entry name" value="LRR_TYP"/>
    <property type="match status" value="4"/>
</dbReference>
<gene>
    <name evidence="8" type="ORF">AFUS01_LOCUS42059</name>
</gene>
<dbReference type="EMBL" id="CAJVCH010564720">
    <property type="protein sequence ID" value="CAG7832374.1"/>
    <property type="molecule type" value="Genomic_DNA"/>
</dbReference>
<keyword evidence="6" id="KW-0472">Membrane</keyword>
<keyword evidence="6" id="KW-0812">Transmembrane</keyword>
<comment type="caution">
    <text evidence="8">The sequence shown here is derived from an EMBL/GenBank/DDBJ whole genome shotgun (WGS) entry which is preliminary data.</text>
</comment>
<keyword evidence="4" id="KW-0325">Glycoprotein</keyword>
<dbReference type="PROSITE" id="PS50835">
    <property type="entry name" value="IG_LIKE"/>
    <property type="match status" value="1"/>
</dbReference>
<feature type="compositionally biased region" description="Polar residues" evidence="5">
    <location>
        <begin position="805"/>
        <end position="820"/>
    </location>
</feature>
<keyword evidence="1" id="KW-0433">Leucine-rich repeat</keyword>
<evidence type="ECO:0000256" key="2">
    <source>
        <dbReference type="ARBA" id="ARBA00022729"/>
    </source>
</evidence>
<protein>
    <recommendedName>
        <fullName evidence="7">Ig-like domain-containing protein</fullName>
    </recommendedName>
</protein>
<name>A0A8J2LG40_9HEXA</name>
<dbReference type="Pfam" id="PF07679">
    <property type="entry name" value="I-set"/>
    <property type="match status" value="1"/>
</dbReference>
<feature type="compositionally biased region" description="Polar residues" evidence="5">
    <location>
        <begin position="838"/>
        <end position="854"/>
    </location>
</feature>
<dbReference type="InterPro" id="IPR001611">
    <property type="entry name" value="Leu-rich_rpt"/>
</dbReference>
<dbReference type="PANTHER" id="PTHR24366:SF96">
    <property type="entry name" value="LEUCINE RICH REPEAT CONTAINING 53"/>
    <property type="match status" value="1"/>
</dbReference>
<keyword evidence="2" id="KW-0732">Signal</keyword>
<dbReference type="InterPro" id="IPR000483">
    <property type="entry name" value="Cys-rich_flank_reg_C"/>
</dbReference>
<evidence type="ECO:0000313" key="8">
    <source>
        <dbReference type="EMBL" id="CAG7832374.1"/>
    </source>
</evidence>
<feature type="region of interest" description="Disordered" evidence="5">
    <location>
        <begin position="786"/>
        <end position="854"/>
    </location>
</feature>
<evidence type="ECO:0000256" key="4">
    <source>
        <dbReference type="ARBA" id="ARBA00023180"/>
    </source>
</evidence>
<dbReference type="SMART" id="SM00408">
    <property type="entry name" value="IGc2"/>
    <property type="match status" value="1"/>
</dbReference>
<accession>A0A8J2LG40</accession>
<dbReference type="Pfam" id="PF13855">
    <property type="entry name" value="LRR_8"/>
    <property type="match status" value="2"/>
</dbReference>
<reference evidence="8" key="1">
    <citation type="submission" date="2021-06" db="EMBL/GenBank/DDBJ databases">
        <authorList>
            <person name="Hodson N. C."/>
            <person name="Mongue J. A."/>
            <person name="Jaron S. K."/>
        </authorList>
    </citation>
    <scope>NUCLEOTIDE SEQUENCE</scope>
</reference>
<dbReference type="SMART" id="SM00409">
    <property type="entry name" value="IG"/>
    <property type="match status" value="1"/>
</dbReference>
<organism evidence="8 9">
    <name type="scientific">Allacma fusca</name>
    <dbReference type="NCBI Taxonomy" id="39272"/>
    <lineage>
        <taxon>Eukaryota</taxon>
        <taxon>Metazoa</taxon>
        <taxon>Ecdysozoa</taxon>
        <taxon>Arthropoda</taxon>
        <taxon>Hexapoda</taxon>
        <taxon>Collembola</taxon>
        <taxon>Symphypleona</taxon>
        <taxon>Sminthuridae</taxon>
        <taxon>Allacma</taxon>
    </lineage>
</organism>